<name>A0ABZ0NSU8_CERBT</name>
<evidence type="ECO:0000259" key="3">
    <source>
        <dbReference type="Pfam" id="PF07993"/>
    </source>
</evidence>
<gene>
    <name evidence="4" type="ORF">RHO25_007236</name>
</gene>
<feature type="domain" description="Thioester reductase (TE)" evidence="3">
    <location>
        <begin position="7"/>
        <end position="247"/>
    </location>
</feature>
<evidence type="ECO:0000256" key="1">
    <source>
        <dbReference type="ARBA" id="ARBA00022450"/>
    </source>
</evidence>
<sequence>MPANIVLTGSSGNLGTYLLNDLVASSHVDRIWCLNRSQDAGERQYDLLRERGLSASVPETVKFHKYDVASRRLGLEPSVYQDITENATHILHAAWPVDWNKSFSSFESSIRGVSNLIECCANSKHSPTLYFVSSVAAAGNWGAVPGSRQSVPEDEIDDWKVARLGYGQSKLVAERLLAEASRAKGVTTAICRVGQVAGPVEHGTAGSWPRQEWFPSLIASSAYLGVLPDSLGPAENIDWTPVDQVSSIVVQLLFSDQKAGTAVFHHITNPSSTEWRRIVPGVKAALEQHGANGGKSEPAKTIRLTGLVEWVEALEESARDESADISGNPAVKLLSFFQNLKDKSIHLPKARAATLEVKRTRLRSSKMQELDCVNQEWISLWMKQWDAK</sequence>
<dbReference type="GeneID" id="90644358"/>
<keyword evidence="1" id="KW-0596">Phosphopantetheine</keyword>
<dbReference type="Gene3D" id="3.40.50.720">
    <property type="entry name" value="NAD(P)-binding Rossmann-like Domain"/>
    <property type="match status" value="1"/>
</dbReference>
<organism evidence="4 5">
    <name type="scientific">Cercospora beticola</name>
    <name type="common">Sugarbeet leaf spot fungus</name>
    <dbReference type="NCBI Taxonomy" id="122368"/>
    <lineage>
        <taxon>Eukaryota</taxon>
        <taxon>Fungi</taxon>
        <taxon>Dikarya</taxon>
        <taxon>Ascomycota</taxon>
        <taxon>Pezizomycotina</taxon>
        <taxon>Dothideomycetes</taxon>
        <taxon>Dothideomycetidae</taxon>
        <taxon>Mycosphaerellales</taxon>
        <taxon>Mycosphaerellaceae</taxon>
        <taxon>Cercospora</taxon>
    </lineage>
</organism>
<dbReference type="InterPro" id="IPR013120">
    <property type="entry name" value="FAR_NAD-bd"/>
</dbReference>
<proteinExistence type="predicted"/>
<dbReference type="RefSeq" id="XP_065458986.1">
    <property type="nucleotide sequence ID" value="XM_065602914.1"/>
</dbReference>
<dbReference type="SUPFAM" id="SSF51735">
    <property type="entry name" value="NAD(P)-binding Rossmann-fold domains"/>
    <property type="match status" value="1"/>
</dbReference>
<keyword evidence="5" id="KW-1185">Reference proteome</keyword>
<dbReference type="InterPro" id="IPR036291">
    <property type="entry name" value="NAD(P)-bd_dom_sf"/>
</dbReference>
<evidence type="ECO:0000313" key="5">
    <source>
        <dbReference type="Proteomes" id="UP001302367"/>
    </source>
</evidence>
<dbReference type="PANTHER" id="PTHR43439">
    <property type="entry name" value="PHENYLACETATE-COENZYME A LIGASE"/>
    <property type="match status" value="1"/>
</dbReference>
<dbReference type="Proteomes" id="UP001302367">
    <property type="component" value="Chromosome 4"/>
</dbReference>
<dbReference type="EMBL" id="CP134187">
    <property type="protein sequence ID" value="WPB02600.1"/>
    <property type="molecule type" value="Genomic_DNA"/>
</dbReference>
<dbReference type="PANTHER" id="PTHR43439:SF2">
    <property type="entry name" value="ENZYME, PUTATIVE (JCVI)-RELATED"/>
    <property type="match status" value="1"/>
</dbReference>
<protein>
    <recommendedName>
        <fullName evidence="3">Thioester reductase (TE) domain-containing protein</fullName>
    </recommendedName>
</protein>
<evidence type="ECO:0000256" key="2">
    <source>
        <dbReference type="ARBA" id="ARBA00022553"/>
    </source>
</evidence>
<dbReference type="Pfam" id="PF07993">
    <property type="entry name" value="NAD_binding_4"/>
    <property type="match status" value="1"/>
</dbReference>
<keyword evidence="2" id="KW-0597">Phosphoprotein</keyword>
<accession>A0ABZ0NSU8</accession>
<reference evidence="4 5" key="1">
    <citation type="submission" date="2023-09" db="EMBL/GenBank/DDBJ databases">
        <title>Complete-Gapless Cercospora beticola genome.</title>
        <authorList>
            <person name="Wyatt N.A."/>
            <person name="Spanner R.E."/>
            <person name="Bolton M.D."/>
        </authorList>
    </citation>
    <scope>NUCLEOTIDE SEQUENCE [LARGE SCALE GENOMIC DNA]</scope>
    <source>
        <strain evidence="4">Cb09-40</strain>
    </source>
</reference>
<dbReference type="InterPro" id="IPR051414">
    <property type="entry name" value="Adenylate-forming_Reductase"/>
</dbReference>
<evidence type="ECO:0000313" key="4">
    <source>
        <dbReference type="EMBL" id="WPB02600.1"/>
    </source>
</evidence>